<feature type="domain" description="SLC26A/SulP transporter" evidence="6">
    <location>
        <begin position="84"/>
        <end position="467"/>
    </location>
</feature>
<dbReference type="InterPro" id="IPR011547">
    <property type="entry name" value="SLC26A/SulP_dom"/>
</dbReference>
<dbReference type="Proteomes" id="UP000467840">
    <property type="component" value="Chromosome 9"/>
</dbReference>
<feature type="transmembrane region" description="Helical" evidence="5">
    <location>
        <begin position="462"/>
        <end position="488"/>
    </location>
</feature>
<feature type="transmembrane region" description="Helical" evidence="5">
    <location>
        <begin position="332"/>
        <end position="351"/>
    </location>
</feature>
<gene>
    <name evidence="7" type="ORF">GH714_006013</name>
</gene>
<feature type="transmembrane region" description="Helical" evidence="5">
    <location>
        <begin position="276"/>
        <end position="298"/>
    </location>
</feature>
<evidence type="ECO:0000313" key="8">
    <source>
        <dbReference type="Proteomes" id="UP000467840"/>
    </source>
</evidence>
<evidence type="ECO:0000256" key="3">
    <source>
        <dbReference type="ARBA" id="ARBA00022989"/>
    </source>
</evidence>
<proteinExistence type="predicted"/>
<dbReference type="AlphaFoldDB" id="A0A6A6LYP3"/>
<evidence type="ECO:0000313" key="7">
    <source>
        <dbReference type="EMBL" id="KAF2305505.1"/>
    </source>
</evidence>
<feature type="transmembrane region" description="Helical" evidence="5">
    <location>
        <begin position="432"/>
        <end position="455"/>
    </location>
</feature>
<dbReference type="EMBL" id="JAAGAX010000008">
    <property type="protein sequence ID" value="KAF2305505.1"/>
    <property type="molecule type" value="Genomic_DNA"/>
</dbReference>
<comment type="subcellular location">
    <subcellularLocation>
        <location evidence="1">Membrane</location>
        <topology evidence="1">Multi-pass membrane protein</topology>
    </subcellularLocation>
</comment>
<evidence type="ECO:0000256" key="5">
    <source>
        <dbReference type="SAM" id="Phobius"/>
    </source>
</evidence>
<feature type="transmembrane region" description="Helical" evidence="5">
    <location>
        <begin position="199"/>
        <end position="217"/>
    </location>
</feature>
<feature type="transmembrane region" description="Helical" evidence="5">
    <location>
        <begin position="404"/>
        <end position="426"/>
    </location>
</feature>
<dbReference type="Pfam" id="PF00916">
    <property type="entry name" value="Sulfate_transp"/>
    <property type="match status" value="1"/>
</dbReference>
<dbReference type="GO" id="GO:0016020">
    <property type="term" value="C:membrane"/>
    <property type="evidence" value="ECO:0007669"/>
    <property type="project" value="UniProtKB-SubCell"/>
</dbReference>
<accession>A0A6A6LYP3</accession>
<organism evidence="7 8">
    <name type="scientific">Hevea brasiliensis</name>
    <name type="common">Para rubber tree</name>
    <name type="synonym">Siphonia brasiliensis</name>
    <dbReference type="NCBI Taxonomy" id="3981"/>
    <lineage>
        <taxon>Eukaryota</taxon>
        <taxon>Viridiplantae</taxon>
        <taxon>Streptophyta</taxon>
        <taxon>Embryophyta</taxon>
        <taxon>Tracheophyta</taxon>
        <taxon>Spermatophyta</taxon>
        <taxon>Magnoliopsida</taxon>
        <taxon>eudicotyledons</taxon>
        <taxon>Gunneridae</taxon>
        <taxon>Pentapetalae</taxon>
        <taxon>rosids</taxon>
        <taxon>fabids</taxon>
        <taxon>Malpighiales</taxon>
        <taxon>Euphorbiaceae</taxon>
        <taxon>Crotonoideae</taxon>
        <taxon>Micrandreae</taxon>
        <taxon>Hevea</taxon>
    </lineage>
</organism>
<evidence type="ECO:0000259" key="6">
    <source>
        <dbReference type="Pfam" id="PF00916"/>
    </source>
</evidence>
<dbReference type="PANTHER" id="PTHR11814">
    <property type="entry name" value="SULFATE TRANSPORTER"/>
    <property type="match status" value="1"/>
</dbReference>
<protein>
    <recommendedName>
        <fullName evidence="6">SLC26A/SulP transporter domain-containing protein</fullName>
    </recommendedName>
</protein>
<name>A0A6A6LYP3_HEVBR</name>
<dbReference type="InterPro" id="IPR001902">
    <property type="entry name" value="SLC26A/SulP_fam"/>
</dbReference>
<keyword evidence="8" id="KW-1185">Reference proteome</keyword>
<dbReference type="GO" id="GO:0055085">
    <property type="term" value="P:transmembrane transport"/>
    <property type="evidence" value="ECO:0007669"/>
    <property type="project" value="InterPro"/>
</dbReference>
<comment type="caution">
    <text evidence="7">The sequence shown here is derived from an EMBL/GenBank/DDBJ whole genome shotgun (WGS) entry which is preliminary data.</text>
</comment>
<evidence type="ECO:0000256" key="4">
    <source>
        <dbReference type="ARBA" id="ARBA00023136"/>
    </source>
</evidence>
<keyword evidence="2 5" id="KW-0812">Transmembrane</keyword>
<keyword evidence="3 5" id="KW-1133">Transmembrane helix</keyword>
<dbReference type="NCBIfam" id="TIGR00815">
    <property type="entry name" value="sulP"/>
    <property type="match status" value="1"/>
</dbReference>
<keyword evidence="4 5" id="KW-0472">Membrane</keyword>
<reference evidence="7 8" key="1">
    <citation type="journal article" date="2020" name="Mol. Plant">
        <title>The Chromosome-Based Rubber Tree Genome Provides New Insights into Spurge Genome Evolution and Rubber Biosynthesis.</title>
        <authorList>
            <person name="Liu J."/>
            <person name="Shi C."/>
            <person name="Shi C.C."/>
            <person name="Li W."/>
            <person name="Zhang Q.J."/>
            <person name="Zhang Y."/>
            <person name="Li K."/>
            <person name="Lu H.F."/>
            <person name="Shi C."/>
            <person name="Zhu S.T."/>
            <person name="Xiao Z.Y."/>
            <person name="Nan H."/>
            <person name="Yue Y."/>
            <person name="Zhu X.G."/>
            <person name="Wu Y."/>
            <person name="Hong X.N."/>
            <person name="Fan G.Y."/>
            <person name="Tong Y."/>
            <person name="Zhang D."/>
            <person name="Mao C.L."/>
            <person name="Liu Y.L."/>
            <person name="Hao S.J."/>
            <person name="Liu W.Q."/>
            <person name="Lv M.Q."/>
            <person name="Zhang H.B."/>
            <person name="Liu Y."/>
            <person name="Hu-Tang G.R."/>
            <person name="Wang J.P."/>
            <person name="Wang J.H."/>
            <person name="Sun Y.H."/>
            <person name="Ni S.B."/>
            <person name="Chen W.B."/>
            <person name="Zhang X.C."/>
            <person name="Jiao Y.N."/>
            <person name="Eichler E.E."/>
            <person name="Li G.H."/>
            <person name="Liu X."/>
            <person name="Gao L.Z."/>
        </authorList>
    </citation>
    <scope>NUCLEOTIDE SEQUENCE [LARGE SCALE GENOMIC DNA]</scope>
    <source>
        <strain evidence="8">cv. GT1</strain>
        <tissue evidence="7">Leaf</tissue>
    </source>
</reference>
<sequence length="559" mass="60857">MEPNDSSIMHSHCLEIAPMEVHKVIPPPHKSTLQKLKTRLKETFFPDDPLRQFKGQPLNKKWILAAQYVFPILQWGPNYSLKLFKSDIVSGLTIASLAIPQGISYANLASLPPIVGLCEFKLCSSLVYAVLGSSRDLAVGPVSIASLILGSMLMQEVSPTNDPVLFLQLAFSSTFFAGLFQASLGLLRLGFIIDFLSEAILIGFMAGAAVIVSLQQLKSLLGITHFTKQMGLVPVLSSVFHKPMRIIVRDALFAFIASLDKQYICENFQSMRKPKLFWVSAGAPIVSVILSTILVFAFKAQHHGISIIGKLEEGLNPPSWNMLHFHGSHLGLVMRTGLVTGIISLTEGIAVGRTFAALKNYQVDGNKEMMAIGLMNIIGSSTSCYVTTGAFSRSAVNHNAGAKTAASNIIMSVTVMVTLLFLMPLFQYTPNVVLGAIIVTAVVGLIDIPTAYQIWKIDKYDFIVLLCAFFGVIFISVQEGLAIALVLVNPLGEVMEKLQRADAAHDILKPDTLFLTVGEAVAALSSTMKAQSSSQDKSNSSFDKTRDKIENQMYHDSSI</sequence>
<feature type="transmembrane region" description="Helical" evidence="5">
    <location>
        <begin position="371"/>
        <end position="392"/>
    </location>
</feature>
<evidence type="ECO:0000256" key="1">
    <source>
        <dbReference type="ARBA" id="ARBA00004141"/>
    </source>
</evidence>
<evidence type="ECO:0000256" key="2">
    <source>
        <dbReference type="ARBA" id="ARBA00022692"/>
    </source>
</evidence>
<feature type="transmembrane region" description="Helical" evidence="5">
    <location>
        <begin position="166"/>
        <end position="187"/>
    </location>
</feature>